<dbReference type="EMBL" id="BMLK01000012">
    <property type="protein sequence ID" value="GGN52832.1"/>
    <property type="molecule type" value="Genomic_DNA"/>
</dbReference>
<protein>
    <submittedName>
        <fullName evidence="1">Uncharacterized protein</fullName>
    </submittedName>
</protein>
<proteinExistence type="predicted"/>
<evidence type="ECO:0000313" key="1">
    <source>
        <dbReference type="EMBL" id="GGN52832.1"/>
    </source>
</evidence>
<sequence>MDRDADGVFVEDAETGMHFHNGDHFVGGGGELPSHHIKTMSLAAGSIPQACQGELRTLNPGLKRR</sequence>
<name>A0ABQ2JU19_9SPHN</name>
<keyword evidence="2" id="KW-1185">Reference proteome</keyword>
<accession>A0ABQ2JU19</accession>
<comment type="caution">
    <text evidence="1">The sequence shown here is derived from an EMBL/GenBank/DDBJ whole genome shotgun (WGS) entry which is preliminary data.</text>
</comment>
<gene>
    <name evidence="1" type="ORF">GCM10011349_26750</name>
</gene>
<dbReference type="RefSeq" id="WP_188820189.1">
    <property type="nucleotide sequence ID" value="NZ_BMLK01000012.1"/>
</dbReference>
<dbReference type="Proteomes" id="UP000605099">
    <property type="component" value="Unassembled WGS sequence"/>
</dbReference>
<reference evidence="2" key="1">
    <citation type="journal article" date="2019" name="Int. J. Syst. Evol. Microbiol.">
        <title>The Global Catalogue of Microorganisms (GCM) 10K type strain sequencing project: providing services to taxonomists for standard genome sequencing and annotation.</title>
        <authorList>
            <consortium name="The Broad Institute Genomics Platform"/>
            <consortium name="The Broad Institute Genome Sequencing Center for Infectious Disease"/>
            <person name="Wu L."/>
            <person name="Ma J."/>
        </authorList>
    </citation>
    <scope>NUCLEOTIDE SEQUENCE [LARGE SCALE GENOMIC DNA]</scope>
    <source>
        <strain evidence="2">CGMCC 1.6784</strain>
    </source>
</reference>
<evidence type="ECO:0000313" key="2">
    <source>
        <dbReference type="Proteomes" id="UP000605099"/>
    </source>
</evidence>
<organism evidence="1 2">
    <name type="scientific">Novosphingobium indicum</name>
    <dbReference type="NCBI Taxonomy" id="462949"/>
    <lineage>
        <taxon>Bacteria</taxon>
        <taxon>Pseudomonadati</taxon>
        <taxon>Pseudomonadota</taxon>
        <taxon>Alphaproteobacteria</taxon>
        <taxon>Sphingomonadales</taxon>
        <taxon>Sphingomonadaceae</taxon>
        <taxon>Novosphingobium</taxon>
    </lineage>
</organism>